<keyword evidence="1" id="KW-0813">Transport</keyword>
<sequence length="106" mass="11946">MIDEIMAIITHAGDAKSDAYEALELAKEGDFDTAAKLMKQAKATMIEAHKAQTQLLQREAQGEDLKISILLIHAQDHLMTSKLAQELIEQLIEQTKEIQELKKNFK</sequence>
<accession>A0A6H1NYU8</accession>
<reference evidence="8 9" key="1">
    <citation type="submission" date="2020-04" db="EMBL/GenBank/DDBJ databases">
        <title>Genome-Wide Identification of 5-Methylcytosine Sites in Bacterial Genomes By High-Throughput Sequencing of MspJI Restriction Fragments.</title>
        <authorList>
            <person name="Wu V."/>
        </authorList>
    </citation>
    <scope>NUCLEOTIDE SEQUENCE [LARGE SCALE GENOMIC DNA]</scope>
    <source>
        <strain evidence="8 9">S2</strain>
    </source>
</reference>
<evidence type="ECO:0000256" key="5">
    <source>
        <dbReference type="PIRSR" id="PIRSR000699-1"/>
    </source>
</evidence>
<dbReference type="EMBL" id="CP051128">
    <property type="protein sequence ID" value="QIZ06453.1"/>
    <property type="molecule type" value="Genomic_DNA"/>
</dbReference>
<reference evidence="8 9" key="2">
    <citation type="submission" date="2020-04" db="EMBL/GenBank/DDBJ databases">
        <authorList>
            <person name="Fomenkov A."/>
            <person name="Anton B.P."/>
            <person name="Roberts R.J."/>
        </authorList>
    </citation>
    <scope>NUCLEOTIDE SEQUENCE [LARGE SCALE GENOMIC DNA]</scope>
    <source>
        <strain evidence="8 9">S2</strain>
    </source>
</reference>
<dbReference type="Proteomes" id="UP000501868">
    <property type="component" value="Chromosome"/>
</dbReference>
<protein>
    <submittedName>
        <fullName evidence="8">PTS lactose/cellobiose transporter subunit IIA</fullName>
    </submittedName>
</protein>
<keyword evidence="2" id="KW-0762">Sugar transport</keyword>
<dbReference type="PROSITE" id="PS51095">
    <property type="entry name" value="PTS_EIIA_TYPE_3"/>
    <property type="match status" value="1"/>
</dbReference>
<evidence type="ECO:0000256" key="6">
    <source>
        <dbReference type="PIRSR" id="PIRSR000699-2"/>
    </source>
</evidence>
<dbReference type="CDD" id="cd00215">
    <property type="entry name" value="PTS_IIA_lac"/>
    <property type="match status" value="1"/>
</dbReference>
<dbReference type="AlphaFoldDB" id="A0A6H1NYU8"/>
<feature type="active site" description="Tele-phosphohistidine intermediate" evidence="5">
    <location>
        <position position="73"/>
    </location>
</feature>
<evidence type="ECO:0000256" key="2">
    <source>
        <dbReference type="ARBA" id="ARBA00022597"/>
    </source>
</evidence>
<evidence type="ECO:0000313" key="8">
    <source>
        <dbReference type="EMBL" id="QIZ06453.1"/>
    </source>
</evidence>
<evidence type="ECO:0000256" key="1">
    <source>
        <dbReference type="ARBA" id="ARBA00022448"/>
    </source>
</evidence>
<comment type="cofactor">
    <cofactor evidence="6">
        <name>Mg(2+)</name>
        <dbReference type="ChEBI" id="CHEBI:18420"/>
    </cofactor>
    <text evidence="6">Binds 1 Mg(2+) ion per trimer.</text>
</comment>
<dbReference type="GO" id="GO:0009401">
    <property type="term" value="P:phosphoenolpyruvate-dependent sugar phosphotransferase system"/>
    <property type="evidence" value="ECO:0007669"/>
    <property type="project" value="UniProtKB-KW"/>
</dbReference>
<keyword evidence="6" id="KW-0479">Metal-binding</keyword>
<dbReference type="PANTHER" id="PTHR34382">
    <property type="entry name" value="PTS SYSTEM N,N'-DIACETYLCHITOBIOSE-SPECIFIC EIIA COMPONENT"/>
    <property type="match status" value="1"/>
</dbReference>
<evidence type="ECO:0000256" key="3">
    <source>
        <dbReference type="ARBA" id="ARBA00022679"/>
    </source>
</evidence>
<keyword evidence="3" id="KW-0808">Transferase</keyword>
<dbReference type="PANTHER" id="PTHR34382:SF7">
    <property type="entry name" value="PTS SYSTEM N,N'-DIACETYLCHITOBIOSE-SPECIFIC EIIA COMPONENT"/>
    <property type="match status" value="1"/>
</dbReference>
<dbReference type="PIRSF" id="PIRSF000699">
    <property type="entry name" value="PTS_IILac_III"/>
    <property type="match status" value="1"/>
</dbReference>
<keyword evidence="6" id="KW-0460">Magnesium</keyword>
<dbReference type="GO" id="GO:0046872">
    <property type="term" value="F:metal ion binding"/>
    <property type="evidence" value="ECO:0007669"/>
    <property type="project" value="UniProtKB-KW"/>
</dbReference>
<organism evidence="8 9">
    <name type="scientific">Priestia megaterium</name>
    <name type="common">Bacillus megaterium</name>
    <dbReference type="NCBI Taxonomy" id="1404"/>
    <lineage>
        <taxon>Bacteria</taxon>
        <taxon>Bacillati</taxon>
        <taxon>Bacillota</taxon>
        <taxon>Bacilli</taxon>
        <taxon>Bacillales</taxon>
        <taxon>Bacillaceae</taxon>
        <taxon>Priestia</taxon>
    </lineage>
</organism>
<dbReference type="InterPro" id="IPR003188">
    <property type="entry name" value="PTS_IIA_lac/cel"/>
</dbReference>
<dbReference type="Gene3D" id="1.20.58.80">
    <property type="entry name" value="Phosphotransferase system, lactose/cellobiose-type IIA subunit"/>
    <property type="match status" value="1"/>
</dbReference>
<proteinExistence type="predicted"/>
<dbReference type="InterPro" id="IPR036542">
    <property type="entry name" value="PTS_IIA_lac/cel_sf"/>
</dbReference>
<feature type="modified residue" description="Phosphohistidine; by HPr" evidence="7">
    <location>
        <position position="73"/>
    </location>
</feature>
<evidence type="ECO:0000256" key="4">
    <source>
        <dbReference type="ARBA" id="ARBA00022683"/>
    </source>
</evidence>
<evidence type="ECO:0000256" key="7">
    <source>
        <dbReference type="PROSITE-ProRule" id="PRU00418"/>
    </source>
</evidence>
<name>A0A6H1NYU8_PRIMG</name>
<dbReference type="SUPFAM" id="SSF46973">
    <property type="entry name" value="Enzyme IIa from lactose specific PTS, IIa-lac"/>
    <property type="match status" value="1"/>
</dbReference>
<dbReference type="GO" id="GO:0016740">
    <property type="term" value="F:transferase activity"/>
    <property type="evidence" value="ECO:0007669"/>
    <property type="project" value="UniProtKB-KW"/>
</dbReference>
<feature type="binding site" evidence="6">
    <location>
        <position position="76"/>
    </location>
    <ligand>
        <name>Mg(2+)</name>
        <dbReference type="ChEBI" id="CHEBI:18420"/>
        <note>ligand shared between all trimeric partners</note>
    </ligand>
</feature>
<keyword evidence="4" id="KW-0598">Phosphotransferase system</keyword>
<dbReference type="Pfam" id="PF02255">
    <property type="entry name" value="PTS_IIA"/>
    <property type="match status" value="1"/>
</dbReference>
<gene>
    <name evidence="8" type="ORF">HFZ78_06820</name>
</gene>
<evidence type="ECO:0000313" key="9">
    <source>
        <dbReference type="Proteomes" id="UP000501868"/>
    </source>
</evidence>